<dbReference type="HOGENOM" id="CLU_030169_5_1_6"/>
<comment type="caution">
    <text evidence="3">The sequence shown here is derived from an EMBL/GenBank/DDBJ whole genome shotgun (WGS) entry which is preliminary data.</text>
</comment>
<dbReference type="STRING" id="314283.MED297_10231"/>
<dbReference type="EMBL" id="AAOE01000002">
    <property type="protein sequence ID" value="EAR10880.1"/>
    <property type="molecule type" value="Genomic_DNA"/>
</dbReference>
<dbReference type="InterPro" id="IPR050789">
    <property type="entry name" value="Diverse_Enzym_Activities"/>
</dbReference>
<dbReference type="GO" id="GO:0016787">
    <property type="term" value="F:hydrolase activity"/>
    <property type="evidence" value="ECO:0007669"/>
    <property type="project" value="UniProtKB-KW"/>
</dbReference>
<evidence type="ECO:0000256" key="1">
    <source>
        <dbReference type="SAM" id="Phobius"/>
    </source>
</evidence>
<keyword evidence="1 3" id="KW-0812">Transmembrane</keyword>
<keyword evidence="3" id="KW-0378">Hydrolase</keyword>
<dbReference type="Pfam" id="PF00144">
    <property type="entry name" value="Beta-lactamase"/>
    <property type="match status" value="1"/>
</dbReference>
<dbReference type="PANTHER" id="PTHR43283">
    <property type="entry name" value="BETA-LACTAMASE-RELATED"/>
    <property type="match status" value="1"/>
</dbReference>
<dbReference type="PANTHER" id="PTHR43283:SF7">
    <property type="entry name" value="BETA-LACTAMASE-RELATED DOMAIN-CONTAINING PROTEIN"/>
    <property type="match status" value="1"/>
</dbReference>
<dbReference type="AlphaFoldDB" id="A4BAC4"/>
<dbReference type="Gene3D" id="3.40.710.10">
    <property type="entry name" value="DD-peptidase/beta-lactamase superfamily"/>
    <property type="match status" value="1"/>
</dbReference>
<evidence type="ECO:0000259" key="2">
    <source>
        <dbReference type="Pfam" id="PF00144"/>
    </source>
</evidence>
<gene>
    <name evidence="3" type="ORF">MED297_10231</name>
</gene>
<accession>A4BAC4</accession>
<dbReference type="InterPro" id="IPR001466">
    <property type="entry name" value="Beta-lactam-related"/>
</dbReference>
<name>A4BAC4_9GAMM</name>
<dbReference type="OrthoDB" id="9814204at2"/>
<reference evidence="3 4" key="1">
    <citation type="submission" date="2006-02" db="EMBL/GenBank/DDBJ databases">
        <authorList>
            <person name="Pinhassi J."/>
            <person name="Pedros-Alio C."/>
            <person name="Ferriera S."/>
            <person name="Johnson J."/>
            <person name="Kravitz S."/>
            <person name="Halpern A."/>
            <person name="Remington K."/>
            <person name="Beeson K."/>
            <person name="Tran B."/>
            <person name="Rogers Y.-H."/>
            <person name="Friedman R."/>
            <person name="Venter J.C."/>
        </authorList>
    </citation>
    <scope>NUCLEOTIDE SEQUENCE [LARGE SCALE GENOMIC DNA]</scope>
    <source>
        <strain evidence="3 4">MED297</strain>
    </source>
</reference>
<organism evidence="3 4">
    <name type="scientific">Reinekea blandensis MED297</name>
    <dbReference type="NCBI Taxonomy" id="314283"/>
    <lineage>
        <taxon>Bacteria</taxon>
        <taxon>Pseudomonadati</taxon>
        <taxon>Pseudomonadota</taxon>
        <taxon>Gammaproteobacteria</taxon>
        <taxon>Oceanospirillales</taxon>
        <taxon>Saccharospirillaceae</taxon>
        <taxon>Reinekea</taxon>
    </lineage>
</organism>
<keyword evidence="1" id="KW-1133">Transmembrane helix</keyword>
<protein>
    <submittedName>
        <fullName evidence="3">Putative hydrolase transmembrane protein</fullName>
    </submittedName>
</protein>
<feature type="transmembrane region" description="Helical" evidence="1">
    <location>
        <begin position="7"/>
        <end position="29"/>
    </location>
</feature>
<dbReference type="RefSeq" id="WP_008041442.1">
    <property type="nucleotide sequence ID" value="NZ_CH724149.1"/>
</dbReference>
<dbReference type="SUPFAM" id="SSF56601">
    <property type="entry name" value="beta-lactamase/transpeptidase-like"/>
    <property type="match status" value="1"/>
</dbReference>
<dbReference type="InterPro" id="IPR012338">
    <property type="entry name" value="Beta-lactam/transpept-like"/>
</dbReference>
<keyword evidence="4" id="KW-1185">Reference proteome</keyword>
<feature type="domain" description="Beta-lactamase-related" evidence="2">
    <location>
        <begin position="167"/>
        <end position="435"/>
    </location>
</feature>
<proteinExistence type="predicted"/>
<sequence>MRIKTLLLKWAAGLVLILSLLLAAVYFLVGYSPKYLYNAPAVATGIGAKLACSGYFVSGFTLEKTAADIEVYSPILAMLDYEFNETEKSVSASLLGIKTRTASYQEGIGCALDYAGIDVRASVNWPTMHAANAAWPRGDSVLTIRPLIQQRLDAMLAADNADGHDTRALLVAHKGQIVAESYVDGIDAQTPLLGWSMTKSVNALLVGMLEMRDRLSVNETTLYSHWADDDRADIRLEDLLHMTDGLDFDEEYDPGEPSTRMLFQEPDAGAYTAGRPLRFAPGTHFNYSSGTANLIADLVQQRITGGVQSDVNAIVNDFFRPLGMTSVAYEMDASGLFIGSSYLYASARDWAKIGQLMLNRGELNGTRFFTEDFYQRAVMPNGSDNKSDYGYQWWLNRGDDSPLWPSLPDSAFAAQGNREQRVLVLPDDELVIVRLGWSPKDYIDDQNFAEIRAWFQEAE</sequence>
<evidence type="ECO:0000313" key="4">
    <source>
        <dbReference type="Proteomes" id="UP000005953"/>
    </source>
</evidence>
<dbReference type="Proteomes" id="UP000005953">
    <property type="component" value="Unassembled WGS sequence"/>
</dbReference>
<evidence type="ECO:0000313" key="3">
    <source>
        <dbReference type="EMBL" id="EAR10880.1"/>
    </source>
</evidence>
<keyword evidence="1" id="KW-0472">Membrane</keyword>